<gene>
    <name evidence="2" type="ORF">HH216_02665</name>
</gene>
<evidence type="ECO:0000313" key="3">
    <source>
        <dbReference type="Proteomes" id="UP000501128"/>
    </source>
</evidence>
<keyword evidence="3" id="KW-1185">Reference proteome</keyword>
<feature type="transmembrane region" description="Helical" evidence="1">
    <location>
        <begin position="36"/>
        <end position="58"/>
    </location>
</feature>
<keyword evidence="1" id="KW-0472">Membrane</keyword>
<dbReference type="RefSeq" id="WP_169549381.1">
    <property type="nucleotide sequence ID" value="NZ_CP051677.1"/>
</dbReference>
<dbReference type="Proteomes" id="UP000501128">
    <property type="component" value="Chromosome"/>
</dbReference>
<reference evidence="2 3" key="1">
    <citation type="submission" date="2020-04" db="EMBL/GenBank/DDBJ databases">
        <title>Genome sequencing of novel species.</title>
        <authorList>
            <person name="Heo J."/>
            <person name="Kim S.-J."/>
            <person name="Kim J.-S."/>
            <person name="Hong S.-B."/>
            <person name="Kwon S.-W."/>
        </authorList>
    </citation>
    <scope>NUCLEOTIDE SEQUENCE [LARGE SCALE GENOMIC DNA]</scope>
    <source>
        <strain evidence="2 3">CJU-R4</strain>
    </source>
</reference>
<dbReference type="InterPro" id="IPR021257">
    <property type="entry name" value="DUF2809"/>
</dbReference>
<evidence type="ECO:0000313" key="2">
    <source>
        <dbReference type="EMBL" id="QJD77438.1"/>
    </source>
</evidence>
<evidence type="ECO:0000256" key="1">
    <source>
        <dbReference type="SAM" id="Phobius"/>
    </source>
</evidence>
<protein>
    <submittedName>
        <fullName evidence="2">DUF2809 domain-containing protein</fullName>
    </submittedName>
</protein>
<feature type="transmembrane region" description="Helical" evidence="1">
    <location>
        <begin position="105"/>
        <end position="128"/>
    </location>
</feature>
<name>A0A7L5DLX3_9BACT</name>
<dbReference type="Pfam" id="PF10990">
    <property type="entry name" value="DUF2809"/>
    <property type="match status" value="1"/>
</dbReference>
<sequence length="133" mass="14839">MPSPILLRNRLTYGALAIATLLTGFASRRLLGNYSFVRLYVGDSLWALMVFFGIAFLFPRRSTRTVALVALLFCFGIELSQLYHAPWIDRVRATTLGGLVLGFSFVWSDLICYTVGVVVGAAIDGWFVRRRLG</sequence>
<organism evidence="2 3">
    <name type="scientific">Spirosoma rhododendri</name>
    <dbReference type="NCBI Taxonomy" id="2728024"/>
    <lineage>
        <taxon>Bacteria</taxon>
        <taxon>Pseudomonadati</taxon>
        <taxon>Bacteroidota</taxon>
        <taxon>Cytophagia</taxon>
        <taxon>Cytophagales</taxon>
        <taxon>Cytophagaceae</taxon>
        <taxon>Spirosoma</taxon>
    </lineage>
</organism>
<dbReference type="AlphaFoldDB" id="A0A7L5DLX3"/>
<feature type="transmembrane region" description="Helical" evidence="1">
    <location>
        <begin position="65"/>
        <end position="85"/>
    </location>
</feature>
<proteinExistence type="predicted"/>
<dbReference type="EMBL" id="CP051677">
    <property type="protein sequence ID" value="QJD77438.1"/>
    <property type="molecule type" value="Genomic_DNA"/>
</dbReference>
<dbReference type="KEGG" id="srho:HH216_02665"/>
<accession>A0A7L5DLX3</accession>
<keyword evidence="1" id="KW-1133">Transmembrane helix</keyword>
<keyword evidence="1" id="KW-0812">Transmembrane</keyword>